<organism evidence="4 5">
    <name type="scientific">Bacillus atrophaeus (strain 1942)</name>
    <dbReference type="NCBI Taxonomy" id="720555"/>
    <lineage>
        <taxon>Bacteria</taxon>
        <taxon>Bacillati</taxon>
        <taxon>Bacillota</taxon>
        <taxon>Bacilli</taxon>
        <taxon>Bacillales</taxon>
        <taxon>Bacillaceae</taxon>
        <taxon>Bacillus</taxon>
    </lineage>
</organism>
<evidence type="ECO:0000313" key="4">
    <source>
        <dbReference type="EMBL" id="ADP35053.1"/>
    </source>
</evidence>
<dbReference type="PROSITE" id="PS51000">
    <property type="entry name" value="HTH_DEOR_2"/>
    <property type="match status" value="1"/>
</dbReference>
<dbReference type="InterPro" id="IPR036390">
    <property type="entry name" value="WH_DNA-bd_sf"/>
</dbReference>
<dbReference type="SUPFAM" id="SSF46785">
    <property type="entry name" value="Winged helix' DNA-binding domain"/>
    <property type="match status" value="1"/>
</dbReference>
<gene>
    <name evidence="4" type="ordered locus">BATR1942_20690</name>
</gene>
<evidence type="ECO:0000256" key="2">
    <source>
        <dbReference type="ARBA" id="ARBA00023163"/>
    </source>
</evidence>
<dbReference type="InterPro" id="IPR001034">
    <property type="entry name" value="DeoR_HTH"/>
</dbReference>
<keyword evidence="5" id="KW-1185">Reference proteome</keyword>
<dbReference type="RefSeq" id="WP_004430314.1">
    <property type="nucleotide sequence ID" value="NC_014639.1"/>
</dbReference>
<dbReference type="InterPro" id="IPR036388">
    <property type="entry name" value="WH-like_DNA-bd_sf"/>
</dbReference>
<dbReference type="EMBL" id="CP002207">
    <property type="protein sequence ID" value="ADP35053.1"/>
    <property type="molecule type" value="Genomic_DNA"/>
</dbReference>
<protein>
    <submittedName>
        <fullName evidence="4">Transcriptional regulator (DeoR family) protein</fullName>
    </submittedName>
</protein>
<dbReference type="Proteomes" id="UP000006867">
    <property type="component" value="Chromosome"/>
</dbReference>
<accession>A0ABM5M4F8</accession>
<keyword evidence="1" id="KW-0805">Transcription regulation</keyword>
<sequence length="191" mass="21134">MLPINRQQKLIEWLKEEGALRIADISARFGVSEMTVYRDVNQLAKTKQVIKTSGGIALAENSSLPAANLCSYCLKPVNHTYSVQLITVGQEVEQLCCAHCAFLRYEDKKEEVSHLICKDFLLQTTVSAASAVFLLHAELDLHCCQPQAIPFASLDHAERFQKGFGGTICTFGKALEIILNDRQKGCACTKT</sequence>
<dbReference type="PANTHER" id="PTHR41247:SF1">
    <property type="entry name" value="HTH-TYPE TRANSCRIPTIONAL REPRESSOR YCNK"/>
    <property type="match status" value="1"/>
</dbReference>
<reference evidence="4 5" key="1">
    <citation type="journal article" date="2011" name="Front. Microbiol.">
        <title>Genomic signatures of strain selection and enhancement in Bacillus atrophaeus var. globigii, a historical biowarfare simulant.</title>
        <authorList>
            <person name="Gibbons H.S."/>
            <person name="Broomall S.M."/>
            <person name="McNew L.A."/>
            <person name="Daligault H."/>
            <person name="Chapman C."/>
            <person name="Bruce D."/>
            <person name="Karavis M."/>
            <person name="Krepps M."/>
            <person name="McGregor P.A."/>
            <person name="Hong C."/>
            <person name="Park K.H."/>
            <person name="Akmal A."/>
            <person name="Feldman A."/>
            <person name="Lin J.S."/>
            <person name="Chang W.E."/>
            <person name="Higgs B.W."/>
            <person name="Demirev P."/>
            <person name="Lindquist J."/>
            <person name="Liem A."/>
            <person name="Fochler E."/>
            <person name="Read T.D."/>
            <person name="Tapia R."/>
            <person name="Johnson S."/>
            <person name="Bishop-Lilly K.A."/>
            <person name="Detter C."/>
            <person name="Han C."/>
            <person name="Sozhamannan S."/>
            <person name="Rosenzweig C.N."/>
            <person name="Skowronski E.W."/>
        </authorList>
    </citation>
    <scope>NUCLEOTIDE SEQUENCE [LARGE SCALE GENOMIC DNA]</scope>
    <source>
        <strain evidence="4 5">1942</strain>
    </source>
</reference>
<dbReference type="SMART" id="SM00420">
    <property type="entry name" value="HTH_DEOR"/>
    <property type="match status" value="1"/>
</dbReference>
<dbReference type="PANTHER" id="PTHR41247">
    <property type="entry name" value="HTH-TYPE TRANSCRIPTIONAL REPRESSOR YCNK"/>
    <property type="match status" value="1"/>
</dbReference>
<name>A0ABM5M4F8_BACA1</name>
<feature type="domain" description="HTH deoR-type" evidence="3">
    <location>
        <begin position="3"/>
        <end position="58"/>
    </location>
</feature>
<dbReference type="InterPro" id="IPR008719">
    <property type="entry name" value="N2O_reductase_NosL"/>
</dbReference>
<dbReference type="Gene3D" id="1.10.10.10">
    <property type="entry name" value="Winged helix-like DNA-binding domain superfamily/Winged helix DNA-binding domain"/>
    <property type="match status" value="1"/>
</dbReference>
<keyword evidence="2" id="KW-0804">Transcription</keyword>
<proteinExistence type="predicted"/>
<dbReference type="Pfam" id="PF08220">
    <property type="entry name" value="HTH_DeoR"/>
    <property type="match status" value="1"/>
</dbReference>
<dbReference type="SUPFAM" id="SSF160387">
    <property type="entry name" value="NosL/MerB-like"/>
    <property type="match status" value="1"/>
</dbReference>
<evidence type="ECO:0000313" key="5">
    <source>
        <dbReference type="Proteomes" id="UP000006867"/>
    </source>
</evidence>
<evidence type="ECO:0000259" key="3">
    <source>
        <dbReference type="PROSITE" id="PS51000"/>
    </source>
</evidence>
<evidence type="ECO:0000256" key="1">
    <source>
        <dbReference type="ARBA" id="ARBA00023015"/>
    </source>
</evidence>